<dbReference type="GO" id="GO:0008360">
    <property type="term" value="P:regulation of cell shape"/>
    <property type="evidence" value="ECO:0007669"/>
    <property type="project" value="UniProtKB-KW"/>
</dbReference>
<dbReference type="Pfam" id="PF01098">
    <property type="entry name" value="FTSW_RODA_SPOVE"/>
    <property type="match status" value="1"/>
</dbReference>
<keyword evidence="7 21" id="KW-0812">Transmembrane</keyword>
<organism evidence="22 23">
    <name type="scientific">Candidatus Woesebacteria bacterium GW2011_GWC2_31_9</name>
    <dbReference type="NCBI Taxonomy" id="1618586"/>
    <lineage>
        <taxon>Bacteria</taxon>
        <taxon>Candidatus Woeseibacteriota</taxon>
    </lineage>
</organism>
<evidence type="ECO:0000256" key="15">
    <source>
        <dbReference type="ARBA" id="ARBA00033270"/>
    </source>
</evidence>
<evidence type="ECO:0000256" key="7">
    <source>
        <dbReference type="ARBA" id="ARBA00022692"/>
    </source>
</evidence>
<keyword evidence="3" id="KW-1003">Cell membrane</keyword>
<comment type="caution">
    <text evidence="22">The sequence shown here is derived from an EMBL/GenBank/DDBJ whole genome shotgun (WGS) entry which is preliminary data.</text>
</comment>
<dbReference type="GO" id="GO:0009252">
    <property type="term" value="P:peptidoglycan biosynthetic process"/>
    <property type="evidence" value="ECO:0007669"/>
    <property type="project" value="UniProtKB-KW"/>
</dbReference>
<dbReference type="PANTHER" id="PTHR30474:SF2">
    <property type="entry name" value="PEPTIDOGLYCAN GLYCOSYLTRANSFERASE FTSW-RELATED"/>
    <property type="match status" value="1"/>
</dbReference>
<sequence length="370" mass="40839">MRRKFTLQKPKLPFDKTLFYTIITLVILGLVFVADISAPQALNFFNDKFYFFKQQIVWAGIGIIALLITSKIHYSFWRKLAIPLFFISIFLLMIVLIPGLSLKALGARRWISIGFINFQPSEIVKLTLALYLARVSESSKKPISYFIPLAISCGLIMLQPDLGTTLVVGIIGITQIFVAGVPVLYFFGSLVIGLISVGALILSSPYRRDRLLTFLKVTSDPLGKDYHIRQILLALGSGGLFGLGIGQSRQKYLFLPEAATDSIFAAISEEIGFIGSILLIAIFVFFVFKAFRIASRAPDQFSKILAIGITAWIGGQILLNVSSMTALTPLTGIPLPFFSYGGTSLLMILASCGILLNISKYETKKITSRR</sequence>
<dbReference type="Proteomes" id="UP000034803">
    <property type="component" value="Unassembled WGS sequence"/>
</dbReference>
<evidence type="ECO:0000256" key="17">
    <source>
        <dbReference type="ARBA" id="ARBA00041185"/>
    </source>
</evidence>
<feature type="transmembrane region" description="Helical" evidence="21">
    <location>
        <begin position="337"/>
        <end position="358"/>
    </location>
</feature>
<evidence type="ECO:0000256" key="1">
    <source>
        <dbReference type="ARBA" id="ARBA00004651"/>
    </source>
</evidence>
<evidence type="ECO:0000256" key="9">
    <source>
        <dbReference type="ARBA" id="ARBA00022984"/>
    </source>
</evidence>
<dbReference type="InterPro" id="IPR013437">
    <property type="entry name" value="FtsW"/>
</dbReference>
<evidence type="ECO:0000256" key="10">
    <source>
        <dbReference type="ARBA" id="ARBA00022989"/>
    </source>
</evidence>
<evidence type="ECO:0000256" key="20">
    <source>
        <dbReference type="ARBA" id="ARBA00049902"/>
    </source>
</evidence>
<comment type="catalytic activity">
    <reaction evidence="20">
        <text>[GlcNAc-(1-&gt;4)-Mur2Ac(oyl-L-Ala-gamma-D-Glu-L-Lys-D-Ala-D-Ala)](n)-di-trans,octa-cis-undecaprenyl diphosphate + beta-D-GlcNAc-(1-&gt;4)-Mur2Ac(oyl-L-Ala-gamma-D-Glu-L-Lys-D-Ala-D-Ala)-di-trans,octa-cis-undecaprenyl diphosphate = [GlcNAc-(1-&gt;4)-Mur2Ac(oyl-L-Ala-gamma-D-Glu-L-Lys-D-Ala-D-Ala)](n+1)-di-trans,octa-cis-undecaprenyl diphosphate + di-trans,octa-cis-undecaprenyl diphosphate + H(+)</text>
        <dbReference type="Rhea" id="RHEA:23708"/>
        <dbReference type="Rhea" id="RHEA-COMP:9602"/>
        <dbReference type="Rhea" id="RHEA-COMP:9603"/>
        <dbReference type="ChEBI" id="CHEBI:15378"/>
        <dbReference type="ChEBI" id="CHEBI:58405"/>
        <dbReference type="ChEBI" id="CHEBI:60033"/>
        <dbReference type="ChEBI" id="CHEBI:78435"/>
        <dbReference type="EC" id="2.4.99.28"/>
    </reaction>
</comment>
<dbReference type="NCBIfam" id="TIGR02614">
    <property type="entry name" value="ftsW"/>
    <property type="match status" value="1"/>
</dbReference>
<protein>
    <recommendedName>
        <fullName evidence="17">Probable peptidoglycan glycosyltransferase FtsW</fullName>
        <ecNumber evidence="19">2.4.99.28</ecNumber>
    </recommendedName>
    <alternativeName>
        <fullName evidence="18">Cell division protein FtsW</fullName>
    </alternativeName>
    <alternativeName>
        <fullName evidence="15">Cell wall polymerase</fullName>
    </alternativeName>
    <alternativeName>
        <fullName evidence="14">Peptidoglycan polymerase</fullName>
    </alternativeName>
</protein>
<comment type="pathway">
    <text evidence="2">Cell wall biogenesis; peptidoglycan biosynthesis.</text>
</comment>
<evidence type="ECO:0000256" key="21">
    <source>
        <dbReference type="SAM" id="Phobius"/>
    </source>
</evidence>
<feature type="transmembrane region" description="Helical" evidence="21">
    <location>
        <begin position="18"/>
        <end position="38"/>
    </location>
</feature>
<evidence type="ECO:0000256" key="13">
    <source>
        <dbReference type="ARBA" id="ARBA00023316"/>
    </source>
</evidence>
<comment type="similarity">
    <text evidence="16">Belongs to the SEDS family. FtsW subfamily.</text>
</comment>
<feature type="transmembrane region" description="Helical" evidence="21">
    <location>
        <begin position="184"/>
        <end position="206"/>
    </location>
</feature>
<feature type="transmembrane region" description="Helical" evidence="21">
    <location>
        <begin position="50"/>
        <end position="68"/>
    </location>
</feature>
<dbReference type="AlphaFoldDB" id="A0A0F9YHW4"/>
<evidence type="ECO:0000256" key="2">
    <source>
        <dbReference type="ARBA" id="ARBA00004752"/>
    </source>
</evidence>
<evidence type="ECO:0000256" key="11">
    <source>
        <dbReference type="ARBA" id="ARBA00023136"/>
    </source>
</evidence>
<feature type="transmembrane region" description="Helical" evidence="21">
    <location>
        <begin position="80"/>
        <end position="98"/>
    </location>
</feature>
<evidence type="ECO:0000256" key="3">
    <source>
        <dbReference type="ARBA" id="ARBA00022475"/>
    </source>
</evidence>
<comment type="subcellular location">
    <subcellularLocation>
        <location evidence="1">Cell membrane</location>
        <topology evidence="1">Multi-pass membrane protein</topology>
    </subcellularLocation>
</comment>
<accession>A0A0F9YHW4</accession>
<dbReference type="EC" id="2.4.99.28" evidence="19"/>
<dbReference type="PANTHER" id="PTHR30474">
    <property type="entry name" value="CELL CYCLE PROTEIN"/>
    <property type="match status" value="1"/>
</dbReference>
<keyword evidence="13" id="KW-0961">Cell wall biogenesis/degradation</keyword>
<gene>
    <name evidence="22" type="ORF">UR21_C0018G0004</name>
</gene>
<keyword evidence="5" id="KW-0328">Glycosyltransferase</keyword>
<dbReference type="GO" id="GO:0051301">
    <property type="term" value="P:cell division"/>
    <property type="evidence" value="ECO:0007669"/>
    <property type="project" value="UniProtKB-KW"/>
</dbReference>
<feature type="transmembrane region" description="Helical" evidence="21">
    <location>
        <begin position="110"/>
        <end position="133"/>
    </location>
</feature>
<evidence type="ECO:0000313" key="23">
    <source>
        <dbReference type="Proteomes" id="UP000034803"/>
    </source>
</evidence>
<keyword evidence="12" id="KW-0131">Cell cycle</keyword>
<evidence type="ECO:0000313" key="22">
    <source>
        <dbReference type="EMBL" id="KKP31013.1"/>
    </source>
</evidence>
<keyword evidence="6" id="KW-0808">Transferase</keyword>
<dbReference type="GO" id="GO:0005886">
    <property type="term" value="C:plasma membrane"/>
    <property type="evidence" value="ECO:0007669"/>
    <property type="project" value="UniProtKB-SubCell"/>
</dbReference>
<dbReference type="EMBL" id="LBOI01000018">
    <property type="protein sequence ID" value="KKP31013.1"/>
    <property type="molecule type" value="Genomic_DNA"/>
</dbReference>
<dbReference type="GO" id="GO:0032153">
    <property type="term" value="C:cell division site"/>
    <property type="evidence" value="ECO:0007669"/>
    <property type="project" value="TreeGrafter"/>
</dbReference>
<keyword evidence="11 21" id="KW-0472">Membrane</keyword>
<feature type="transmembrane region" description="Helical" evidence="21">
    <location>
        <begin position="226"/>
        <end position="246"/>
    </location>
</feature>
<feature type="transmembrane region" description="Helical" evidence="21">
    <location>
        <begin position="145"/>
        <end position="178"/>
    </location>
</feature>
<evidence type="ECO:0000256" key="14">
    <source>
        <dbReference type="ARBA" id="ARBA00032370"/>
    </source>
</evidence>
<evidence type="ECO:0000256" key="6">
    <source>
        <dbReference type="ARBA" id="ARBA00022679"/>
    </source>
</evidence>
<dbReference type="GO" id="GO:0071555">
    <property type="term" value="P:cell wall organization"/>
    <property type="evidence" value="ECO:0007669"/>
    <property type="project" value="UniProtKB-KW"/>
</dbReference>
<reference evidence="22 23" key="1">
    <citation type="journal article" date="2015" name="Nature">
        <title>rRNA introns, odd ribosomes, and small enigmatic genomes across a large radiation of phyla.</title>
        <authorList>
            <person name="Brown C.T."/>
            <person name="Hug L.A."/>
            <person name="Thomas B.C."/>
            <person name="Sharon I."/>
            <person name="Castelle C.J."/>
            <person name="Singh A."/>
            <person name="Wilkins M.J."/>
            <person name="Williams K.H."/>
            <person name="Banfield J.F."/>
        </authorList>
    </citation>
    <scope>NUCLEOTIDE SEQUENCE [LARGE SCALE GENOMIC DNA]</scope>
</reference>
<evidence type="ECO:0000256" key="8">
    <source>
        <dbReference type="ARBA" id="ARBA00022960"/>
    </source>
</evidence>
<evidence type="ECO:0000256" key="16">
    <source>
        <dbReference type="ARBA" id="ARBA00038053"/>
    </source>
</evidence>
<name>A0A0F9YHW4_9BACT</name>
<feature type="transmembrane region" description="Helical" evidence="21">
    <location>
        <begin position="304"/>
        <end position="325"/>
    </location>
</feature>
<evidence type="ECO:0000256" key="18">
    <source>
        <dbReference type="ARBA" id="ARBA00041418"/>
    </source>
</evidence>
<evidence type="ECO:0000256" key="12">
    <source>
        <dbReference type="ARBA" id="ARBA00023306"/>
    </source>
</evidence>
<evidence type="ECO:0000256" key="19">
    <source>
        <dbReference type="ARBA" id="ARBA00044770"/>
    </source>
</evidence>
<evidence type="ECO:0000256" key="5">
    <source>
        <dbReference type="ARBA" id="ARBA00022676"/>
    </source>
</evidence>
<feature type="transmembrane region" description="Helical" evidence="21">
    <location>
        <begin position="271"/>
        <end position="292"/>
    </location>
</feature>
<dbReference type="GO" id="GO:0008955">
    <property type="term" value="F:peptidoglycan glycosyltransferase activity"/>
    <property type="evidence" value="ECO:0007669"/>
    <property type="project" value="UniProtKB-EC"/>
</dbReference>
<keyword evidence="4 22" id="KW-0132">Cell division</keyword>
<evidence type="ECO:0000256" key="4">
    <source>
        <dbReference type="ARBA" id="ARBA00022618"/>
    </source>
</evidence>
<keyword evidence="8" id="KW-0133">Cell shape</keyword>
<proteinExistence type="inferred from homology"/>
<dbReference type="GO" id="GO:0015648">
    <property type="term" value="F:lipid-linked peptidoglycan transporter activity"/>
    <property type="evidence" value="ECO:0007669"/>
    <property type="project" value="TreeGrafter"/>
</dbReference>
<keyword evidence="10 21" id="KW-1133">Transmembrane helix</keyword>
<keyword evidence="9" id="KW-0573">Peptidoglycan synthesis</keyword>
<dbReference type="InterPro" id="IPR001182">
    <property type="entry name" value="FtsW/RodA"/>
</dbReference>